<comment type="subcellular location">
    <subcellularLocation>
        <location evidence="1">Membrane</location>
        <topology evidence="1">Single-pass membrane protein</topology>
    </subcellularLocation>
</comment>
<evidence type="ECO:0000256" key="5">
    <source>
        <dbReference type="SAM" id="Phobius"/>
    </source>
</evidence>
<evidence type="ECO:0000256" key="2">
    <source>
        <dbReference type="ARBA" id="ARBA00022692"/>
    </source>
</evidence>
<dbReference type="EMBL" id="CAXLJM020000019">
    <property type="protein sequence ID" value="CAL8084778.1"/>
    <property type="molecule type" value="Genomic_DNA"/>
</dbReference>
<evidence type="ECO:0000313" key="6">
    <source>
        <dbReference type="EMBL" id="CAL8084778.1"/>
    </source>
</evidence>
<sequence>MMKSQLQQIDANMDIYSHEWKELDCKFLSNDCPTNAQKMLMPVTPADRLDHILSHPSLYIRAVDLTVYLENVGIFQLKQHFEVIVSAIFGFNTEYPTWSLRSITKSDSPREAAAICKLLGPTGPLLTLGTKLLEDPGFIIEVGLEKLPYLLSRRIQQGDIPPYFSSRLCFTDPFPQAEMTSPMINGLQLNTFEFFILSFAGHICSVGGAGNTDYLIGWGMTDNLYHNLLDEYLVYFFPCDGHGVPSDHFRLSYQQVNDSMYIAQSLRTNIINVDHCGGICEPETPRLIKSALIADNVPSSRGDGFYRKTQIQKEVWRSETILLICSEMWMDHGLGTTYKSDSPSTLDQFGSLILPAVDVVKAVRMIVRHLHYFLACITASVMHPMEELKRDVYPAYEKKLYKFIRHLFFNWPLDNSFRIVYETWLSYIQPWRYVLFEKIRSSPEAKEAADAHVDSRWYAFIQENILFYTKLLSIMLSRMSRVEFATAKNALMFYRVAKAFTGHEYLKTMLADIDTVLSYEQSYPGQINGISNRTPSTPVYSASFGRISGAGSDAGRGTAIFRIEGLRQIMKDWEYSEYVYEPLFSETNRNIMCALLNSTKAAKDQLQELIDATLTQQSRDQSWWDKLLGTNQQYNAVVGQSIAELNQAIHQLEYGKNQFAHFFNIPIVDSDLHKTPVFTPTRLPQTTFIGSSLDGSVLEGTESRITVLPSGVFTCDMLVPVGNPDYAVVRSDECDILVNWLKALSGFLNDKLAGDIMRVYFQRNWKGRLARAFFAEPVEYFDIKKRRGRAREKVRKVLPPRVSLRFLGSQNFLSIFAAFFVLCLLFGLFSAIPFVMLSFWGFFVIVRAVTEPDKKLEDLIYLFGDRNYNVDFRGRQERSELHESLS</sequence>
<organism evidence="6 7">
    <name type="scientific">Orchesella dallaii</name>
    <dbReference type="NCBI Taxonomy" id="48710"/>
    <lineage>
        <taxon>Eukaryota</taxon>
        <taxon>Metazoa</taxon>
        <taxon>Ecdysozoa</taxon>
        <taxon>Arthropoda</taxon>
        <taxon>Hexapoda</taxon>
        <taxon>Collembola</taxon>
        <taxon>Entomobryomorpha</taxon>
        <taxon>Entomobryoidea</taxon>
        <taxon>Orchesellidae</taxon>
        <taxon>Orchesellinae</taxon>
        <taxon>Orchesella</taxon>
    </lineage>
</organism>
<evidence type="ECO:0000256" key="3">
    <source>
        <dbReference type="ARBA" id="ARBA00022989"/>
    </source>
</evidence>
<dbReference type="Pfam" id="PF14724">
    <property type="entry name" value="mit_SMPDase"/>
    <property type="match status" value="3"/>
</dbReference>
<gene>
    <name evidence="6" type="ORF">ODALV1_LOCUS5898</name>
</gene>
<reference evidence="6 7" key="1">
    <citation type="submission" date="2024-08" db="EMBL/GenBank/DDBJ databases">
        <authorList>
            <person name="Cucini C."/>
            <person name="Frati F."/>
        </authorList>
    </citation>
    <scope>NUCLEOTIDE SEQUENCE [LARGE SCALE GENOMIC DNA]</scope>
</reference>
<evidence type="ECO:0000256" key="1">
    <source>
        <dbReference type="ARBA" id="ARBA00004167"/>
    </source>
</evidence>
<keyword evidence="2 5" id="KW-0812">Transmembrane</keyword>
<keyword evidence="7" id="KW-1185">Reference proteome</keyword>
<evidence type="ECO:0008006" key="8">
    <source>
        <dbReference type="Google" id="ProtNLM"/>
    </source>
</evidence>
<name>A0ABP1Q6V7_9HEXA</name>
<keyword evidence="3 5" id="KW-1133">Transmembrane helix</keyword>
<comment type="caution">
    <text evidence="6">The sequence shown here is derived from an EMBL/GenBank/DDBJ whole genome shotgun (WGS) entry which is preliminary data.</text>
</comment>
<dbReference type="Proteomes" id="UP001642540">
    <property type="component" value="Unassembled WGS sequence"/>
</dbReference>
<keyword evidence="4 5" id="KW-0472">Membrane</keyword>
<feature type="transmembrane region" description="Helical" evidence="5">
    <location>
        <begin position="812"/>
        <end position="845"/>
    </location>
</feature>
<evidence type="ECO:0000313" key="7">
    <source>
        <dbReference type="Proteomes" id="UP001642540"/>
    </source>
</evidence>
<accession>A0ABP1Q6V7</accession>
<dbReference type="InterPro" id="IPR024129">
    <property type="entry name" value="Sphingomy_SMPD4"/>
</dbReference>
<dbReference type="PANTHER" id="PTHR12988">
    <property type="entry name" value="SPHINGOMYELIN PHOSPHODIESTERASE 4"/>
    <property type="match status" value="1"/>
</dbReference>
<dbReference type="PANTHER" id="PTHR12988:SF6">
    <property type="entry name" value="SPHINGOMYELIN PHOSPHODIESTERASE 4"/>
    <property type="match status" value="1"/>
</dbReference>
<evidence type="ECO:0000256" key="4">
    <source>
        <dbReference type="ARBA" id="ARBA00023136"/>
    </source>
</evidence>
<proteinExistence type="predicted"/>
<protein>
    <recommendedName>
        <fullName evidence="8">Sphingomyelin phosphodiesterase 4</fullName>
    </recommendedName>
</protein>